<dbReference type="Proteomes" id="UP000198406">
    <property type="component" value="Unassembled WGS sequence"/>
</dbReference>
<dbReference type="AlphaFoldDB" id="A0A1Z5JTB9"/>
<reference evidence="1 2" key="1">
    <citation type="journal article" date="2015" name="Plant Cell">
        <title>Oil accumulation by the oleaginous diatom Fistulifera solaris as revealed by the genome and transcriptome.</title>
        <authorList>
            <person name="Tanaka T."/>
            <person name="Maeda Y."/>
            <person name="Veluchamy A."/>
            <person name="Tanaka M."/>
            <person name="Abida H."/>
            <person name="Marechal E."/>
            <person name="Bowler C."/>
            <person name="Muto M."/>
            <person name="Sunaga Y."/>
            <person name="Tanaka M."/>
            <person name="Yoshino T."/>
            <person name="Taniguchi T."/>
            <person name="Fukuda Y."/>
            <person name="Nemoto M."/>
            <person name="Matsumoto M."/>
            <person name="Wong P.S."/>
            <person name="Aburatani S."/>
            <person name="Fujibuchi W."/>
        </authorList>
    </citation>
    <scope>NUCLEOTIDE SEQUENCE [LARGE SCALE GENOMIC DNA]</scope>
    <source>
        <strain evidence="1 2">JPCC DA0580</strain>
    </source>
</reference>
<proteinExistence type="predicted"/>
<accession>A0A1Z5JTB9</accession>
<keyword evidence="2" id="KW-1185">Reference proteome</keyword>
<name>A0A1Z5JTB9_FISSO</name>
<protein>
    <submittedName>
        <fullName evidence="1">Uncharacterized protein</fullName>
    </submittedName>
</protein>
<dbReference type="InParanoid" id="A0A1Z5JTB9"/>
<evidence type="ECO:0000313" key="1">
    <source>
        <dbReference type="EMBL" id="GAX17102.1"/>
    </source>
</evidence>
<organism evidence="1 2">
    <name type="scientific">Fistulifera solaris</name>
    <name type="common">Oleaginous diatom</name>
    <dbReference type="NCBI Taxonomy" id="1519565"/>
    <lineage>
        <taxon>Eukaryota</taxon>
        <taxon>Sar</taxon>
        <taxon>Stramenopiles</taxon>
        <taxon>Ochrophyta</taxon>
        <taxon>Bacillariophyta</taxon>
        <taxon>Bacillariophyceae</taxon>
        <taxon>Bacillariophycidae</taxon>
        <taxon>Naviculales</taxon>
        <taxon>Naviculaceae</taxon>
        <taxon>Fistulifera</taxon>
    </lineage>
</organism>
<dbReference type="OrthoDB" id="42292at2759"/>
<evidence type="ECO:0000313" key="2">
    <source>
        <dbReference type="Proteomes" id="UP000198406"/>
    </source>
</evidence>
<dbReference type="EMBL" id="BDSP01000111">
    <property type="protein sequence ID" value="GAX17102.1"/>
    <property type="molecule type" value="Genomic_DNA"/>
</dbReference>
<gene>
    <name evidence="1" type="ORF">FisN_5Hh488</name>
</gene>
<sequence>MTPPQSILKDTNNSYDVATGHSFNAVCWGDLTIYEFPNILGDNPAVQEGAPLTIAWKHSDISVVTVDHHEFMRQSKPCRRRKDLVLPGGVRDTFLLGEGYRLDELLKTAEEVRRIRDSRRSNMKGKWDKFLSVIDGAAAPFRAKETKKKIVLKPRIVASKAG</sequence>
<comment type="caution">
    <text evidence="1">The sequence shown here is derived from an EMBL/GenBank/DDBJ whole genome shotgun (WGS) entry which is preliminary data.</text>
</comment>